<comment type="similarity">
    <text evidence="2">Belongs to the DoxX family.</text>
</comment>
<keyword evidence="9" id="KW-1185">Reference proteome</keyword>
<dbReference type="PANTHER" id="PTHR33452:SF1">
    <property type="entry name" value="INNER MEMBRANE PROTEIN YPHA-RELATED"/>
    <property type="match status" value="1"/>
</dbReference>
<evidence type="ECO:0000256" key="2">
    <source>
        <dbReference type="ARBA" id="ARBA00006679"/>
    </source>
</evidence>
<keyword evidence="5 7" id="KW-1133">Transmembrane helix</keyword>
<keyword evidence="6 7" id="KW-0472">Membrane</keyword>
<dbReference type="OrthoDB" id="9813193at2"/>
<comment type="subcellular location">
    <subcellularLocation>
        <location evidence="1">Cell membrane</location>
        <topology evidence="1">Multi-pass membrane protein</topology>
    </subcellularLocation>
</comment>
<dbReference type="InterPro" id="IPR032808">
    <property type="entry name" value="DoxX"/>
</dbReference>
<evidence type="ECO:0000313" key="9">
    <source>
        <dbReference type="Proteomes" id="UP000198724"/>
    </source>
</evidence>
<evidence type="ECO:0000256" key="1">
    <source>
        <dbReference type="ARBA" id="ARBA00004651"/>
    </source>
</evidence>
<protein>
    <submittedName>
        <fullName evidence="8">Putative oxidoreductase</fullName>
    </submittedName>
</protein>
<evidence type="ECO:0000256" key="6">
    <source>
        <dbReference type="ARBA" id="ARBA00023136"/>
    </source>
</evidence>
<reference evidence="9" key="1">
    <citation type="submission" date="2016-10" db="EMBL/GenBank/DDBJ databases">
        <authorList>
            <person name="Varghese N."/>
            <person name="Submissions S."/>
        </authorList>
    </citation>
    <scope>NUCLEOTIDE SEQUENCE [LARGE SCALE GENOMIC DNA]</scope>
    <source>
        <strain evidence="9">LP51</strain>
    </source>
</reference>
<feature type="transmembrane region" description="Helical" evidence="7">
    <location>
        <begin position="51"/>
        <end position="75"/>
    </location>
</feature>
<organism evidence="8 9">
    <name type="scientific">Pontibacter chinhatensis</name>
    <dbReference type="NCBI Taxonomy" id="1436961"/>
    <lineage>
        <taxon>Bacteria</taxon>
        <taxon>Pseudomonadati</taxon>
        <taxon>Bacteroidota</taxon>
        <taxon>Cytophagia</taxon>
        <taxon>Cytophagales</taxon>
        <taxon>Hymenobacteraceae</taxon>
        <taxon>Pontibacter</taxon>
    </lineage>
</organism>
<feature type="transmembrane region" description="Helical" evidence="7">
    <location>
        <begin position="82"/>
        <end position="99"/>
    </location>
</feature>
<gene>
    <name evidence="8" type="ORF">SAMN05421739_105390</name>
</gene>
<dbReference type="Pfam" id="PF07681">
    <property type="entry name" value="DoxX"/>
    <property type="match status" value="1"/>
</dbReference>
<dbReference type="Proteomes" id="UP000198724">
    <property type="component" value="Unassembled WGS sequence"/>
</dbReference>
<dbReference type="EMBL" id="FOOT01000005">
    <property type="protein sequence ID" value="SFH08647.1"/>
    <property type="molecule type" value="Genomic_DNA"/>
</dbReference>
<dbReference type="GO" id="GO:0005886">
    <property type="term" value="C:plasma membrane"/>
    <property type="evidence" value="ECO:0007669"/>
    <property type="project" value="UniProtKB-SubCell"/>
</dbReference>
<evidence type="ECO:0000256" key="3">
    <source>
        <dbReference type="ARBA" id="ARBA00022475"/>
    </source>
</evidence>
<dbReference type="RefSeq" id="WP_092103738.1">
    <property type="nucleotide sequence ID" value="NZ_FOOT01000005.1"/>
</dbReference>
<evidence type="ECO:0000313" key="8">
    <source>
        <dbReference type="EMBL" id="SFH08647.1"/>
    </source>
</evidence>
<accession>A0A1I2X6J2</accession>
<dbReference type="STRING" id="1436961.SAMN05421739_105390"/>
<feature type="transmembrane region" description="Helical" evidence="7">
    <location>
        <begin position="111"/>
        <end position="135"/>
    </location>
</feature>
<name>A0A1I2X6J2_9BACT</name>
<keyword evidence="3" id="KW-1003">Cell membrane</keyword>
<evidence type="ECO:0000256" key="4">
    <source>
        <dbReference type="ARBA" id="ARBA00022692"/>
    </source>
</evidence>
<sequence length="146" mass="15834">MKRLLNVYPSATGIDVALLITRVAVAFLMLAHGLPKMEQLFGDGPIQFPAVLGLSAGISLALAVFAEVVCSVLILGGLGTRLAAIPLLITMLVAAFYVHLPDPFAQKELAIMYLIPYVVLLLMGSGRYSLDYLILQPSYKRRLSME</sequence>
<feature type="transmembrane region" description="Helical" evidence="7">
    <location>
        <begin position="12"/>
        <end position="31"/>
    </location>
</feature>
<evidence type="ECO:0000256" key="5">
    <source>
        <dbReference type="ARBA" id="ARBA00022989"/>
    </source>
</evidence>
<dbReference type="InterPro" id="IPR051907">
    <property type="entry name" value="DoxX-like_oxidoreductase"/>
</dbReference>
<proteinExistence type="inferred from homology"/>
<dbReference type="AlphaFoldDB" id="A0A1I2X6J2"/>
<evidence type="ECO:0000256" key="7">
    <source>
        <dbReference type="SAM" id="Phobius"/>
    </source>
</evidence>
<keyword evidence="4 7" id="KW-0812">Transmembrane</keyword>
<dbReference type="PANTHER" id="PTHR33452">
    <property type="entry name" value="OXIDOREDUCTASE CATD-RELATED"/>
    <property type="match status" value="1"/>
</dbReference>